<evidence type="ECO:0000256" key="2">
    <source>
        <dbReference type="ARBA" id="ARBA00022679"/>
    </source>
</evidence>
<protein>
    <submittedName>
        <fullName evidence="5">PfkB family carbohydrate kinase</fullName>
    </submittedName>
</protein>
<dbReference type="Gene3D" id="3.40.1190.20">
    <property type="match status" value="1"/>
</dbReference>
<evidence type="ECO:0000259" key="4">
    <source>
        <dbReference type="Pfam" id="PF00294"/>
    </source>
</evidence>
<gene>
    <name evidence="5" type="ORF">NVV95_03155</name>
</gene>
<feature type="domain" description="Carbohydrate kinase PfkB" evidence="4">
    <location>
        <begin position="187"/>
        <end position="273"/>
    </location>
</feature>
<evidence type="ECO:0000313" key="6">
    <source>
        <dbReference type="Proteomes" id="UP001165580"/>
    </source>
</evidence>
<dbReference type="InterPro" id="IPR052700">
    <property type="entry name" value="Carb_kinase_PfkB-like"/>
</dbReference>
<dbReference type="Proteomes" id="UP001165580">
    <property type="component" value="Unassembled WGS sequence"/>
</dbReference>
<sequence length="278" mass="28476">MPVIDAPSPDSPSATAPRFAVVGDNTIDRYLDGDGGVLVGGNALNVAVQLALHGDAVRYFGAVADDRDGRIIRAALDSAGIGDADVSTLPGFSAVTEIRTLANGDRVFEREEFGVTADYYPSNAEIESIAQADRVHIGMLPRAGELRAALRASNPHCVISQDLGVSAGTDSLDIAFSSGAMLEGTSPEEELEQQLAAGVRFAVVTLGEDGSIGSSQAGWVVHCAAAPTTVVDTTGAGDSFIAGFLHAHAQGAELESCLASGADWAAVTCGHVGGWPQD</sequence>
<keyword evidence="6" id="KW-1185">Reference proteome</keyword>
<dbReference type="PROSITE" id="PS00584">
    <property type="entry name" value="PFKB_KINASES_2"/>
    <property type="match status" value="1"/>
</dbReference>
<organism evidence="5 6">
    <name type="scientific">Herbiconiux gentiana</name>
    <dbReference type="NCBI Taxonomy" id="2970912"/>
    <lineage>
        <taxon>Bacteria</taxon>
        <taxon>Bacillati</taxon>
        <taxon>Actinomycetota</taxon>
        <taxon>Actinomycetes</taxon>
        <taxon>Micrococcales</taxon>
        <taxon>Microbacteriaceae</taxon>
        <taxon>Herbiconiux</taxon>
    </lineage>
</organism>
<dbReference type="PANTHER" id="PTHR43320:SF3">
    <property type="entry name" value="CARBOHYDRATE KINASE PFKB DOMAIN-CONTAINING PROTEIN"/>
    <property type="match status" value="1"/>
</dbReference>
<dbReference type="RefSeq" id="WP_259485079.1">
    <property type="nucleotide sequence ID" value="NZ_JANTEZ010000001.1"/>
</dbReference>
<comment type="similarity">
    <text evidence="1">Belongs to the carbohydrate kinase PfkB family.</text>
</comment>
<proteinExistence type="inferred from homology"/>
<keyword evidence="2" id="KW-0808">Transferase</keyword>
<dbReference type="Pfam" id="PF00294">
    <property type="entry name" value="PfkB"/>
    <property type="match status" value="2"/>
</dbReference>
<dbReference type="SUPFAM" id="SSF53613">
    <property type="entry name" value="Ribokinase-like"/>
    <property type="match status" value="1"/>
</dbReference>
<name>A0ABT2GBG6_9MICO</name>
<feature type="domain" description="Carbohydrate kinase PfkB" evidence="4">
    <location>
        <begin position="39"/>
        <end position="137"/>
    </location>
</feature>
<accession>A0ABT2GBG6</accession>
<dbReference type="PANTHER" id="PTHR43320">
    <property type="entry name" value="SUGAR KINASE"/>
    <property type="match status" value="1"/>
</dbReference>
<dbReference type="InterPro" id="IPR002173">
    <property type="entry name" value="Carboh/pur_kinase_PfkB_CS"/>
</dbReference>
<dbReference type="EMBL" id="JANTEZ010000001">
    <property type="protein sequence ID" value="MCS5713549.1"/>
    <property type="molecule type" value="Genomic_DNA"/>
</dbReference>
<reference evidence="5" key="1">
    <citation type="submission" date="2022-08" db="EMBL/GenBank/DDBJ databases">
        <authorList>
            <person name="Deng Y."/>
            <person name="Han X.-F."/>
            <person name="Zhang Y.-Q."/>
        </authorList>
    </citation>
    <scope>NUCLEOTIDE SEQUENCE</scope>
    <source>
        <strain evidence="5">CPCC 205716</strain>
    </source>
</reference>
<dbReference type="GO" id="GO:0016301">
    <property type="term" value="F:kinase activity"/>
    <property type="evidence" value="ECO:0007669"/>
    <property type="project" value="UniProtKB-KW"/>
</dbReference>
<evidence type="ECO:0000256" key="1">
    <source>
        <dbReference type="ARBA" id="ARBA00010688"/>
    </source>
</evidence>
<keyword evidence="3 5" id="KW-0418">Kinase</keyword>
<comment type="caution">
    <text evidence="5">The sequence shown here is derived from an EMBL/GenBank/DDBJ whole genome shotgun (WGS) entry which is preliminary data.</text>
</comment>
<dbReference type="InterPro" id="IPR029056">
    <property type="entry name" value="Ribokinase-like"/>
</dbReference>
<evidence type="ECO:0000256" key="3">
    <source>
        <dbReference type="ARBA" id="ARBA00022777"/>
    </source>
</evidence>
<dbReference type="InterPro" id="IPR011611">
    <property type="entry name" value="PfkB_dom"/>
</dbReference>
<evidence type="ECO:0000313" key="5">
    <source>
        <dbReference type="EMBL" id="MCS5713549.1"/>
    </source>
</evidence>